<dbReference type="SUPFAM" id="SSF49899">
    <property type="entry name" value="Concanavalin A-like lectins/glucanases"/>
    <property type="match status" value="1"/>
</dbReference>
<reference evidence="3" key="3">
    <citation type="submission" date="2015-06" db="UniProtKB">
        <authorList>
            <consortium name="EnsemblProtists"/>
        </authorList>
    </citation>
    <scope>IDENTIFICATION</scope>
</reference>
<dbReference type="EMBL" id="JH992994">
    <property type="protein sequence ID" value="EKX46405.1"/>
    <property type="molecule type" value="Genomic_DNA"/>
</dbReference>
<dbReference type="KEGG" id="gtt:GUITHDRAFT_107608"/>
<dbReference type="AlphaFoldDB" id="L1JE70"/>
<dbReference type="Gene3D" id="2.60.120.920">
    <property type="match status" value="1"/>
</dbReference>
<evidence type="ECO:0000313" key="4">
    <source>
        <dbReference type="Proteomes" id="UP000011087"/>
    </source>
</evidence>
<evidence type="ECO:0000313" key="3">
    <source>
        <dbReference type="EnsemblProtists" id="EKX46405"/>
    </source>
</evidence>
<dbReference type="InterPro" id="IPR043136">
    <property type="entry name" value="B30.2/SPRY_sf"/>
</dbReference>
<proteinExistence type="predicted"/>
<dbReference type="RefSeq" id="XP_005833385.1">
    <property type="nucleotide sequence ID" value="XM_005833328.1"/>
</dbReference>
<evidence type="ECO:0008006" key="5">
    <source>
        <dbReference type="Google" id="ProtNLM"/>
    </source>
</evidence>
<dbReference type="EnsemblProtists" id="EKX46405">
    <property type="protein sequence ID" value="EKX46405"/>
    <property type="gene ID" value="GUITHDRAFT_107608"/>
</dbReference>
<sequence length="623" mass="69404">MAVLVERPQREMVGIDGRRIFPDPYLHVVLEAKNARDMAIVAGQRGRKGCRDGGAEESLLYRPTLVFRSMDEHGVFVVDEGNHLVAIACAREKHADDAVSGNGLEAERRIWSVMSEALVQQSGSNRLVKEEDKGGWSSAFGSIISDETEGHVVLFARIENLSRSGIRLGFAFLDVEPQAFQIQHGMNFDWWDQRRAAGGERDWTEACKIIYVNTCDMTMRMNGDLLTNDESRTVADDAPARAKEPQRCLEEGEFIHLAYCCDTGKIQLWRNGLELGSCITYWIGGTRYLCIPPVCFLEAPALLQSSKLAQPPMTVLSCSRVICTVGIERRCLVCVVKQELLGGGGSSQGETSDGDKQGSSSGGGSAGEVVRSVELEKDEAASRSRWDSMVDEICERVTSQVLCCLLQVSQMWVTSEHWVERVCCVEDEAAATTHPPVGSGRAGEACTWRKWSKSIHVRNNLLVNTKNEFAAAMVDGGLETGSHMWEFLVIQDHGGAFIGMMDADLNLNACWLSHTLRNRTWYISHTGMIRSGDQILVDTGKQFGQGDRVKVQLILDQQTCQLNFFVNSTLTGMAWRVEQENFEQEKLLGEIRGWEQLNDSQLKDELRKLSLRAERGELKRDDP</sequence>
<dbReference type="HOGENOM" id="CLU_439079_0_0_1"/>
<gene>
    <name evidence="2" type="ORF">GUITHDRAFT_107608</name>
</gene>
<reference evidence="4" key="2">
    <citation type="submission" date="2012-11" db="EMBL/GenBank/DDBJ databases">
        <authorList>
            <person name="Kuo A."/>
            <person name="Curtis B.A."/>
            <person name="Tanifuji G."/>
            <person name="Burki F."/>
            <person name="Gruber A."/>
            <person name="Irimia M."/>
            <person name="Maruyama S."/>
            <person name="Arias M.C."/>
            <person name="Ball S.G."/>
            <person name="Gile G.H."/>
            <person name="Hirakawa Y."/>
            <person name="Hopkins J.F."/>
            <person name="Rensing S.A."/>
            <person name="Schmutz J."/>
            <person name="Symeonidi A."/>
            <person name="Elias M."/>
            <person name="Eveleigh R.J."/>
            <person name="Herman E.K."/>
            <person name="Klute M.J."/>
            <person name="Nakayama T."/>
            <person name="Obornik M."/>
            <person name="Reyes-Prieto A."/>
            <person name="Armbrust E.V."/>
            <person name="Aves S.J."/>
            <person name="Beiko R.G."/>
            <person name="Coutinho P."/>
            <person name="Dacks J.B."/>
            <person name="Durnford D.G."/>
            <person name="Fast N.M."/>
            <person name="Green B.R."/>
            <person name="Grisdale C."/>
            <person name="Hempe F."/>
            <person name="Henrissat B."/>
            <person name="Hoppner M.P."/>
            <person name="Ishida K.-I."/>
            <person name="Kim E."/>
            <person name="Koreny L."/>
            <person name="Kroth P.G."/>
            <person name="Liu Y."/>
            <person name="Malik S.-B."/>
            <person name="Maier U.G."/>
            <person name="McRose D."/>
            <person name="Mock T."/>
            <person name="Neilson J.A."/>
            <person name="Onodera N.T."/>
            <person name="Poole A.M."/>
            <person name="Pritham E.J."/>
            <person name="Richards T.A."/>
            <person name="Rocap G."/>
            <person name="Roy S.W."/>
            <person name="Sarai C."/>
            <person name="Schaack S."/>
            <person name="Shirato S."/>
            <person name="Slamovits C.H."/>
            <person name="Spencer D.F."/>
            <person name="Suzuki S."/>
            <person name="Worden A.Z."/>
            <person name="Zauner S."/>
            <person name="Barry K."/>
            <person name="Bell C."/>
            <person name="Bharti A.K."/>
            <person name="Crow J.A."/>
            <person name="Grimwood J."/>
            <person name="Kramer R."/>
            <person name="Lindquist E."/>
            <person name="Lucas S."/>
            <person name="Salamov A."/>
            <person name="McFadden G.I."/>
            <person name="Lane C.E."/>
            <person name="Keeling P.J."/>
            <person name="Gray M.W."/>
            <person name="Grigoriev I.V."/>
            <person name="Archibald J.M."/>
        </authorList>
    </citation>
    <scope>NUCLEOTIDE SEQUENCE</scope>
    <source>
        <strain evidence="4">CCMP2712</strain>
    </source>
</reference>
<organism evidence="2">
    <name type="scientific">Guillardia theta (strain CCMP2712)</name>
    <name type="common">Cryptophyte</name>
    <dbReference type="NCBI Taxonomy" id="905079"/>
    <lineage>
        <taxon>Eukaryota</taxon>
        <taxon>Cryptophyceae</taxon>
        <taxon>Pyrenomonadales</taxon>
        <taxon>Geminigeraceae</taxon>
        <taxon>Guillardia</taxon>
    </lineage>
</organism>
<name>L1JE70_GUITC</name>
<protein>
    <recommendedName>
        <fullName evidence="5">SPRY domain-containing protein</fullName>
    </recommendedName>
</protein>
<dbReference type="InterPro" id="IPR013320">
    <property type="entry name" value="ConA-like_dom_sf"/>
</dbReference>
<dbReference type="Proteomes" id="UP000011087">
    <property type="component" value="Unassembled WGS sequence"/>
</dbReference>
<evidence type="ECO:0000313" key="2">
    <source>
        <dbReference type="EMBL" id="EKX46405.1"/>
    </source>
</evidence>
<evidence type="ECO:0000256" key="1">
    <source>
        <dbReference type="SAM" id="MobiDB-lite"/>
    </source>
</evidence>
<dbReference type="PaxDb" id="55529-EKX46405"/>
<feature type="region of interest" description="Disordered" evidence="1">
    <location>
        <begin position="344"/>
        <end position="368"/>
    </location>
</feature>
<accession>L1JE70</accession>
<keyword evidence="4" id="KW-1185">Reference proteome</keyword>
<dbReference type="GeneID" id="17303105"/>
<reference evidence="2 4" key="1">
    <citation type="journal article" date="2012" name="Nature">
        <title>Algal genomes reveal evolutionary mosaicism and the fate of nucleomorphs.</title>
        <authorList>
            <consortium name="DOE Joint Genome Institute"/>
            <person name="Curtis B.A."/>
            <person name="Tanifuji G."/>
            <person name="Burki F."/>
            <person name="Gruber A."/>
            <person name="Irimia M."/>
            <person name="Maruyama S."/>
            <person name="Arias M.C."/>
            <person name="Ball S.G."/>
            <person name="Gile G.H."/>
            <person name="Hirakawa Y."/>
            <person name="Hopkins J.F."/>
            <person name="Kuo A."/>
            <person name="Rensing S.A."/>
            <person name="Schmutz J."/>
            <person name="Symeonidi A."/>
            <person name="Elias M."/>
            <person name="Eveleigh R.J."/>
            <person name="Herman E.K."/>
            <person name="Klute M.J."/>
            <person name="Nakayama T."/>
            <person name="Obornik M."/>
            <person name="Reyes-Prieto A."/>
            <person name="Armbrust E.V."/>
            <person name="Aves S.J."/>
            <person name="Beiko R.G."/>
            <person name="Coutinho P."/>
            <person name="Dacks J.B."/>
            <person name="Durnford D.G."/>
            <person name="Fast N.M."/>
            <person name="Green B.R."/>
            <person name="Grisdale C.J."/>
            <person name="Hempel F."/>
            <person name="Henrissat B."/>
            <person name="Hoppner M.P."/>
            <person name="Ishida K."/>
            <person name="Kim E."/>
            <person name="Koreny L."/>
            <person name="Kroth P.G."/>
            <person name="Liu Y."/>
            <person name="Malik S.B."/>
            <person name="Maier U.G."/>
            <person name="McRose D."/>
            <person name="Mock T."/>
            <person name="Neilson J.A."/>
            <person name="Onodera N.T."/>
            <person name="Poole A.M."/>
            <person name="Pritham E.J."/>
            <person name="Richards T.A."/>
            <person name="Rocap G."/>
            <person name="Roy S.W."/>
            <person name="Sarai C."/>
            <person name="Schaack S."/>
            <person name="Shirato S."/>
            <person name="Slamovits C.H."/>
            <person name="Spencer D.F."/>
            <person name="Suzuki S."/>
            <person name="Worden A.Z."/>
            <person name="Zauner S."/>
            <person name="Barry K."/>
            <person name="Bell C."/>
            <person name="Bharti A.K."/>
            <person name="Crow J.A."/>
            <person name="Grimwood J."/>
            <person name="Kramer R."/>
            <person name="Lindquist E."/>
            <person name="Lucas S."/>
            <person name="Salamov A."/>
            <person name="McFadden G.I."/>
            <person name="Lane C.E."/>
            <person name="Keeling P.J."/>
            <person name="Gray M.W."/>
            <person name="Grigoriev I.V."/>
            <person name="Archibald J.M."/>
        </authorList>
    </citation>
    <scope>NUCLEOTIDE SEQUENCE</scope>
    <source>
        <strain evidence="2 4">CCMP2712</strain>
    </source>
</reference>